<dbReference type="RefSeq" id="WP_142645660.1">
    <property type="nucleotide sequence ID" value="NZ_CP108085.1"/>
</dbReference>
<evidence type="ECO:0000313" key="3">
    <source>
        <dbReference type="Proteomes" id="UP001432011"/>
    </source>
</evidence>
<accession>A0ABZ1SZK3</accession>
<keyword evidence="3" id="KW-1185">Reference proteome</keyword>
<proteinExistence type="predicted"/>
<dbReference type="EMBL" id="CP108085">
    <property type="protein sequence ID" value="WUP78479.1"/>
    <property type="molecule type" value="Genomic_DNA"/>
</dbReference>
<evidence type="ECO:0008006" key="4">
    <source>
        <dbReference type="Google" id="ProtNLM"/>
    </source>
</evidence>
<evidence type="ECO:0000313" key="2">
    <source>
        <dbReference type="EMBL" id="WUP78479.1"/>
    </source>
</evidence>
<feature type="transmembrane region" description="Helical" evidence="1">
    <location>
        <begin position="114"/>
        <end position="134"/>
    </location>
</feature>
<organism evidence="2 3">
    <name type="scientific">Microbispora hainanensis</name>
    <dbReference type="NCBI Taxonomy" id="568844"/>
    <lineage>
        <taxon>Bacteria</taxon>
        <taxon>Bacillati</taxon>
        <taxon>Actinomycetota</taxon>
        <taxon>Actinomycetes</taxon>
        <taxon>Streptosporangiales</taxon>
        <taxon>Streptosporangiaceae</taxon>
        <taxon>Microbispora</taxon>
    </lineage>
</organism>
<feature type="transmembrane region" description="Helical" evidence="1">
    <location>
        <begin position="54"/>
        <end position="71"/>
    </location>
</feature>
<name>A0ABZ1SZK3_9ACTN</name>
<evidence type="ECO:0000256" key="1">
    <source>
        <dbReference type="SAM" id="Phobius"/>
    </source>
</evidence>
<feature type="transmembrane region" description="Helical" evidence="1">
    <location>
        <begin position="78"/>
        <end position="99"/>
    </location>
</feature>
<sequence length="139" mass="13982">MSATTPTVKPAALSTALVAGVGVLLAMDVAGAVISLSAGLSPTLLDALGPQARLSAPIPMMIAQVLLVAGATRRRRGIAVPASALLALAGVLAFVSGFYDGGYAADLTTGQRVFQIALVTAHLGVGVLAAFHLVRLPRR</sequence>
<gene>
    <name evidence="2" type="ORF">OG913_16230</name>
</gene>
<keyword evidence="1" id="KW-0472">Membrane</keyword>
<dbReference type="Proteomes" id="UP001432011">
    <property type="component" value="Chromosome"/>
</dbReference>
<protein>
    <recommendedName>
        <fullName evidence="4">DUF4383 domain-containing protein</fullName>
    </recommendedName>
</protein>
<reference evidence="2" key="1">
    <citation type="submission" date="2022-10" db="EMBL/GenBank/DDBJ databases">
        <title>The complete genomes of actinobacterial strains from the NBC collection.</title>
        <authorList>
            <person name="Joergensen T.S."/>
            <person name="Alvarez Arevalo M."/>
            <person name="Sterndorff E.B."/>
            <person name="Faurdal D."/>
            <person name="Vuksanovic O."/>
            <person name="Mourched A.-S."/>
            <person name="Charusanti P."/>
            <person name="Shaw S."/>
            <person name="Blin K."/>
            <person name="Weber T."/>
        </authorList>
    </citation>
    <scope>NUCLEOTIDE SEQUENCE</scope>
    <source>
        <strain evidence="2">NBC_00254</strain>
    </source>
</reference>
<keyword evidence="1" id="KW-1133">Transmembrane helix</keyword>
<keyword evidence="1" id="KW-0812">Transmembrane</keyword>
<feature type="transmembrane region" description="Helical" evidence="1">
    <location>
        <begin position="12"/>
        <end position="34"/>
    </location>
</feature>